<evidence type="ECO:0008006" key="4">
    <source>
        <dbReference type="Google" id="ProtNLM"/>
    </source>
</evidence>
<feature type="compositionally biased region" description="Basic residues" evidence="1">
    <location>
        <begin position="1"/>
        <end position="11"/>
    </location>
</feature>
<organism evidence="2 3">
    <name type="scientific">Ephemerocybe angulata</name>
    <dbReference type="NCBI Taxonomy" id="980116"/>
    <lineage>
        <taxon>Eukaryota</taxon>
        <taxon>Fungi</taxon>
        <taxon>Dikarya</taxon>
        <taxon>Basidiomycota</taxon>
        <taxon>Agaricomycotina</taxon>
        <taxon>Agaricomycetes</taxon>
        <taxon>Agaricomycetidae</taxon>
        <taxon>Agaricales</taxon>
        <taxon>Agaricineae</taxon>
        <taxon>Psathyrellaceae</taxon>
        <taxon>Ephemerocybe</taxon>
    </lineage>
</organism>
<sequence length="735" mass="81538">MFRWGSRRSSRHSNDPTVDSTSSPGQQNAGSLDPPRYSNISTAGLSEPRDASAESNPDHADESIFQDSDSHSIFSLDANSTAPTYTTHDRRAPATSFRTLTNPPRYSTMSTFSMRSGESFEGAPTEYTFPIRSGLGKSKPWATLRLYNPDPARPTASNRAIHPRFTDEHAMLGNVELDLSSTQTIRSIKLVLKGVLVTSASLESGSLAFLDQTYLLWDRKFGDPRELAQGQSQGLKADGKLVGNWLFPFSIPFPTRVDRTSLAGVYTSEDDGPVRLLPQFVRPDSPISPFRDDDSPLSAIHETGAQGGQQRIIPFDVGHPPTPISRGEKGSLRNSIRPVARNGSPASVADISSMLPLYQPAPESPTLHPYPLSKPTNIAPDSTPKLPPPTGERLPQTFLERDVNANIQYELTLVVSHGRFASESRARTAIVYSPVSKPPPMPLNRQAAYRHRRSLPNPDVDPDSWYQLQPTHITGTYVQQQDLNVVYTLHLAKPISYCRGTVIPCWLTIACEDTSALNIFSDPRSPRVRLRRFTRFFDNRTPDNYYRESAPPAMYLQVGAVGNMGTSLPPKIAWQLAQRRTLVRNANLGSGEVPALSFGDFDDQTDDPKALDPSDDDDEREIGSGAVWWIPQDLTQQPGLRKLMGELHLPRGLQPSCPFPLFNVLYRIELLAPRSHAFEPHLTSSLSSGKDGTTPLETHEEAEERRDHVYTSLTVEITTDMRSDEPRPIPFTKRV</sequence>
<evidence type="ECO:0000256" key="1">
    <source>
        <dbReference type="SAM" id="MobiDB-lite"/>
    </source>
</evidence>
<feature type="compositionally biased region" description="Polar residues" evidence="1">
    <location>
        <begin position="15"/>
        <end position="30"/>
    </location>
</feature>
<protein>
    <recommendedName>
        <fullName evidence="4">Arrestin-like N-terminal domain-containing protein</fullName>
    </recommendedName>
</protein>
<dbReference type="EMBL" id="JAACJK010000112">
    <property type="protein sequence ID" value="KAF5331881.1"/>
    <property type="molecule type" value="Genomic_DNA"/>
</dbReference>
<keyword evidence="3" id="KW-1185">Reference proteome</keyword>
<feature type="region of interest" description="Disordered" evidence="1">
    <location>
        <begin position="305"/>
        <end position="331"/>
    </location>
</feature>
<feature type="compositionally biased region" description="Basic and acidic residues" evidence="1">
    <location>
        <begin position="47"/>
        <end position="62"/>
    </location>
</feature>
<feature type="compositionally biased region" description="Polar residues" evidence="1">
    <location>
        <begin position="682"/>
        <end position="691"/>
    </location>
</feature>
<name>A0A8H5BZ02_9AGAR</name>
<gene>
    <name evidence="2" type="ORF">D9611_008838</name>
</gene>
<evidence type="ECO:0000313" key="2">
    <source>
        <dbReference type="EMBL" id="KAF5331881.1"/>
    </source>
</evidence>
<feature type="region of interest" description="Disordered" evidence="1">
    <location>
        <begin position="681"/>
        <end position="706"/>
    </location>
</feature>
<proteinExistence type="predicted"/>
<evidence type="ECO:0000313" key="3">
    <source>
        <dbReference type="Proteomes" id="UP000541558"/>
    </source>
</evidence>
<dbReference type="AlphaFoldDB" id="A0A8H5BZ02"/>
<reference evidence="2 3" key="1">
    <citation type="journal article" date="2020" name="ISME J.">
        <title>Uncovering the hidden diversity of litter-decomposition mechanisms in mushroom-forming fungi.</title>
        <authorList>
            <person name="Floudas D."/>
            <person name="Bentzer J."/>
            <person name="Ahren D."/>
            <person name="Johansson T."/>
            <person name="Persson P."/>
            <person name="Tunlid A."/>
        </authorList>
    </citation>
    <scope>NUCLEOTIDE SEQUENCE [LARGE SCALE GENOMIC DNA]</scope>
    <source>
        <strain evidence="2 3">CBS 175.51</strain>
    </source>
</reference>
<feature type="region of interest" description="Disordered" evidence="1">
    <location>
        <begin position="595"/>
        <end position="620"/>
    </location>
</feature>
<dbReference type="Proteomes" id="UP000541558">
    <property type="component" value="Unassembled WGS sequence"/>
</dbReference>
<dbReference type="OrthoDB" id="3262423at2759"/>
<comment type="caution">
    <text evidence="2">The sequence shown here is derived from an EMBL/GenBank/DDBJ whole genome shotgun (WGS) entry which is preliminary data.</text>
</comment>
<feature type="region of interest" description="Disordered" evidence="1">
    <location>
        <begin position="80"/>
        <end position="103"/>
    </location>
</feature>
<feature type="compositionally biased region" description="Basic and acidic residues" evidence="1">
    <location>
        <begin position="697"/>
        <end position="706"/>
    </location>
</feature>
<accession>A0A8H5BZ02</accession>
<feature type="region of interest" description="Disordered" evidence="1">
    <location>
        <begin position="1"/>
        <end position="64"/>
    </location>
</feature>